<protein>
    <submittedName>
        <fullName evidence="2">Uncharacterized protein</fullName>
    </submittedName>
</protein>
<proteinExistence type="predicted"/>
<dbReference type="AlphaFoldDB" id="A0A2H3DIC7"/>
<evidence type="ECO:0000256" key="1">
    <source>
        <dbReference type="SAM" id="MobiDB-lite"/>
    </source>
</evidence>
<gene>
    <name evidence="2" type="ORF">ARMGADRAFT_128926</name>
</gene>
<name>A0A2H3DIC7_ARMGA</name>
<reference evidence="3" key="1">
    <citation type="journal article" date="2017" name="Nat. Ecol. Evol.">
        <title>Genome expansion and lineage-specific genetic innovations in the forest pathogenic fungi Armillaria.</title>
        <authorList>
            <person name="Sipos G."/>
            <person name="Prasanna A.N."/>
            <person name="Walter M.C."/>
            <person name="O'Connor E."/>
            <person name="Balint B."/>
            <person name="Krizsan K."/>
            <person name="Kiss B."/>
            <person name="Hess J."/>
            <person name="Varga T."/>
            <person name="Slot J."/>
            <person name="Riley R."/>
            <person name="Boka B."/>
            <person name="Rigling D."/>
            <person name="Barry K."/>
            <person name="Lee J."/>
            <person name="Mihaltcheva S."/>
            <person name="LaButti K."/>
            <person name="Lipzen A."/>
            <person name="Waldron R."/>
            <person name="Moloney N.M."/>
            <person name="Sperisen C."/>
            <person name="Kredics L."/>
            <person name="Vagvoelgyi C."/>
            <person name="Patrignani A."/>
            <person name="Fitzpatrick D."/>
            <person name="Nagy I."/>
            <person name="Doyle S."/>
            <person name="Anderson J.B."/>
            <person name="Grigoriev I.V."/>
            <person name="Gueldener U."/>
            <person name="Muensterkoetter M."/>
            <person name="Nagy L.G."/>
        </authorList>
    </citation>
    <scope>NUCLEOTIDE SEQUENCE [LARGE SCALE GENOMIC DNA]</scope>
    <source>
        <strain evidence="3">Ar21-2</strain>
    </source>
</reference>
<dbReference type="Proteomes" id="UP000217790">
    <property type="component" value="Unassembled WGS sequence"/>
</dbReference>
<dbReference type="EMBL" id="KZ293656">
    <property type="protein sequence ID" value="PBK93594.1"/>
    <property type="molecule type" value="Genomic_DNA"/>
</dbReference>
<dbReference type="InParanoid" id="A0A2H3DIC7"/>
<organism evidence="2 3">
    <name type="scientific">Armillaria gallica</name>
    <name type="common">Bulbous honey fungus</name>
    <name type="synonym">Armillaria bulbosa</name>
    <dbReference type="NCBI Taxonomy" id="47427"/>
    <lineage>
        <taxon>Eukaryota</taxon>
        <taxon>Fungi</taxon>
        <taxon>Dikarya</taxon>
        <taxon>Basidiomycota</taxon>
        <taxon>Agaricomycotina</taxon>
        <taxon>Agaricomycetes</taxon>
        <taxon>Agaricomycetidae</taxon>
        <taxon>Agaricales</taxon>
        <taxon>Marasmiineae</taxon>
        <taxon>Physalacriaceae</taxon>
        <taxon>Armillaria</taxon>
    </lineage>
</organism>
<accession>A0A2H3DIC7</accession>
<keyword evidence="3" id="KW-1185">Reference proteome</keyword>
<feature type="region of interest" description="Disordered" evidence="1">
    <location>
        <begin position="1"/>
        <end position="29"/>
    </location>
</feature>
<sequence>MTSKRSSASESRYQSRRDRDQAFLPSPSPFFPRHVVPIARRLPRQVQHQHQDPDRQWHQCAQVLPPLPRQIHVHCRDHRPTPTRHQVLQGLPGGRGVYTRIEVDRVVLITEHAYTQSHIVQHPIGVLVELGYKRCFPWNAEVGWVNCRWYPEIAL</sequence>
<feature type="compositionally biased region" description="Polar residues" evidence="1">
    <location>
        <begin position="1"/>
        <end position="12"/>
    </location>
</feature>
<evidence type="ECO:0000313" key="3">
    <source>
        <dbReference type="Proteomes" id="UP000217790"/>
    </source>
</evidence>
<evidence type="ECO:0000313" key="2">
    <source>
        <dbReference type="EMBL" id="PBK93594.1"/>
    </source>
</evidence>